<evidence type="ECO:0000313" key="4">
    <source>
        <dbReference type="Proteomes" id="UP001523401"/>
    </source>
</evidence>
<dbReference type="InterPro" id="IPR012341">
    <property type="entry name" value="6hp_glycosidase-like_sf"/>
</dbReference>
<dbReference type="PANTHER" id="PTHR31616">
    <property type="entry name" value="TREHALASE"/>
    <property type="match status" value="1"/>
</dbReference>
<dbReference type="Proteomes" id="UP001523401">
    <property type="component" value="Unassembled WGS sequence"/>
</dbReference>
<dbReference type="GO" id="GO:0016787">
    <property type="term" value="F:hydrolase activity"/>
    <property type="evidence" value="ECO:0007669"/>
    <property type="project" value="UniProtKB-KW"/>
</dbReference>
<evidence type="ECO:0000313" key="3">
    <source>
        <dbReference type="EMBL" id="MCO6160526.1"/>
    </source>
</evidence>
<dbReference type="PANTHER" id="PTHR31616:SF0">
    <property type="entry name" value="GLUCAN 1,4-ALPHA-GLUCOSIDASE"/>
    <property type="match status" value="1"/>
</dbReference>
<dbReference type="EMBL" id="JAMXQU010000008">
    <property type="protein sequence ID" value="MCO6160526.1"/>
    <property type="molecule type" value="Genomic_DNA"/>
</dbReference>
<dbReference type="SUPFAM" id="SSF48208">
    <property type="entry name" value="Six-hairpin glycosidases"/>
    <property type="match status" value="1"/>
</dbReference>
<gene>
    <name evidence="3" type="ORF">NF685_10845</name>
</gene>
<accession>A0ABT1CI17</accession>
<reference evidence="3 4" key="1">
    <citation type="submission" date="2022-06" db="EMBL/GenBank/DDBJ databases">
        <title>Whole-genome of Asaia lannensis strain LMG 27011T.</title>
        <authorList>
            <person name="Sombolestani A."/>
        </authorList>
    </citation>
    <scope>NUCLEOTIDE SEQUENCE [LARGE SCALE GENOMIC DNA]</scope>
    <source>
        <strain evidence="3 4">NBRC 102526</strain>
    </source>
</reference>
<dbReference type="Pfam" id="PF00723">
    <property type="entry name" value="Glyco_hydro_15"/>
    <property type="match status" value="1"/>
</dbReference>
<comment type="caution">
    <text evidence="3">The sequence shown here is derived from an EMBL/GenBank/DDBJ whole genome shotgun (WGS) entry which is preliminary data.</text>
</comment>
<dbReference type="InterPro" id="IPR011613">
    <property type="entry name" value="GH15-like"/>
</dbReference>
<feature type="domain" description="Trehalase-like N-terminal" evidence="2">
    <location>
        <begin position="2"/>
        <end position="136"/>
    </location>
</feature>
<dbReference type="Gene3D" id="1.50.10.10">
    <property type="match status" value="1"/>
</dbReference>
<dbReference type="RefSeq" id="WP_252849606.1">
    <property type="nucleotide sequence ID" value="NZ_JAMXQU010000008.1"/>
</dbReference>
<protein>
    <submittedName>
        <fullName evidence="3">Glycoside hydrolase family 15 protein</fullName>
    </submittedName>
</protein>
<evidence type="ECO:0000259" key="1">
    <source>
        <dbReference type="Pfam" id="PF00723"/>
    </source>
</evidence>
<organism evidence="3 4">
    <name type="scientific">Asaia lannensis NBRC 102526</name>
    <dbReference type="NCBI Taxonomy" id="1307926"/>
    <lineage>
        <taxon>Bacteria</taxon>
        <taxon>Pseudomonadati</taxon>
        <taxon>Pseudomonadota</taxon>
        <taxon>Alphaproteobacteria</taxon>
        <taxon>Acetobacterales</taxon>
        <taxon>Acetobacteraceae</taxon>
        <taxon>Asaia</taxon>
    </lineage>
</organism>
<feature type="domain" description="GH15-like" evidence="1">
    <location>
        <begin position="223"/>
        <end position="588"/>
    </location>
</feature>
<keyword evidence="4" id="KW-1185">Reference proteome</keyword>
<dbReference type="InterPro" id="IPR045582">
    <property type="entry name" value="Trehalase-like_N"/>
</dbReference>
<evidence type="ECO:0000259" key="2">
    <source>
        <dbReference type="Pfam" id="PF19291"/>
    </source>
</evidence>
<dbReference type="Pfam" id="PF19291">
    <property type="entry name" value="TREH_N"/>
    <property type="match status" value="1"/>
</dbReference>
<sequence length="606" mass="68992">MAIENHAVIGDLRTTALVALNGSIDFMCWPRFDSPSVFASLLEPSAGFFELAPVLEGGRFRQFYVPDTNVLLTRVLSPEGVSEISDFMTLAPDYPEQRVIRRVKAVRGTLKFRLHCAPRFDYARTGHKARALSDRVILFEPEGDHLPSLRISSTIPMQIVDGDACAEFVLELNDTAIFMLDSVTTDENLCLEDHWSSNAFKATCNYWTDWVARAQYHGRWHGHITRSTLALKLLTSAEYGSMVAAATFGLPEDPGGVRNWDYRYCWIRDSSFMVYAFMKTGHTEEATAFIRWLHERRLDARPGEARLKVMYAIDGQAFVPETDLTHFRGFRDSRPVRIGNGAEDQLQLDIIGEMMDAVYHADRHCERISWKAWESIAEGIDWLCTAWNQPDESIWEVRGGKRHFLFSRIMCWVALDRAIRMSEERGLPARIAVWVRERNSIYMDVQNNFWNEDLQYYVQYKGGTAIDASCLLMPLMGFIGDHDPRWQATLRAVGDQLLDDSHVFRYHVAEGDNDDGLEGREGTFTMCSFWYIECLARSGDLLMARFLFDKTLSYANHVGLFSEEIGPAGEHLGNFPQAFTHLALIRAGQYLDQALSHKDAGRDPGS</sequence>
<name>A0ABT1CI17_9PROT</name>
<proteinExistence type="predicted"/>
<dbReference type="InterPro" id="IPR008928">
    <property type="entry name" value="6-hairpin_glycosidase_sf"/>
</dbReference>
<keyword evidence="3" id="KW-0378">Hydrolase</keyword>